<evidence type="ECO:0000256" key="1">
    <source>
        <dbReference type="SAM" id="SignalP"/>
    </source>
</evidence>
<accession>A0A5C8EK69</accession>
<dbReference type="EMBL" id="SAYB01000005">
    <property type="protein sequence ID" value="TXJ37142.1"/>
    <property type="molecule type" value="Genomic_DNA"/>
</dbReference>
<keyword evidence="1" id="KW-0732">Signal</keyword>
<protein>
    <recommendedName>
        <fullName evidence="4">Cell surface protein</fullName>
    </recommendedName>
</protein>
<organism evidence="2 3">
    <name type="scientific">Brachyspira aalborgi</name>
    <dbReference type="NCBI Taxonomy" id="29522"/>
    <lineage>
        <taxon>Bacteria</taxon>
        <taxon>Pseudomonadati</taxon>
        <taxon>Spirochaetota</taxon>
        <taxon>Spirochaetia</taxon>
        <taxon>Brachyspirales</taxon>
        <taxon>Brachyspiraceae</taxon>
        <taxon>Brachyspira</taxon>
    </lineage>
</organism>
<sequence>MQKVKIALLAKVLSYGLVFAQGQSSGNPVYDFFGVYNGSFKMLNFYVEYATGDLSSLGKDPKGKRGGENFDTKLTYLHTLKKVPWLGFGFILQAQFDQPSAYNPSWKEGSRAGKNNSNPFSMVELTANVTFLNTFSLGLSSSGDLGLAIYLNKRLPQVSAFRSHSLIFMAQQYFYIRGNQYTNNKGGGRTLTQGWYDGTEFRIAYQMRINEWFAFRPELQFKIFSGAQTQFNNWYWIRFNPRFQFFLEEWTFFIEPRLFYGGLWKRDLSPLGFGYSDFNKNGWAIELKVGIDLTKLFFD</sequence>
<dbReference type="AlphaFoldDB" id="A0A5C8EK69"/>
<name>A0A5C8EK69_9SPIR</name>
<evidence type="ECO:0000313" key="2">
    <source>
        <dbReference type="EMBL" id="TXJ37142.1"/>
    </source>
</evidence>
<feature type="chain" id="PRO_5023099457" description="Cell surface protein" evidence="1">
    <location>
        <begin position="21"/>
        <end position="299"/>
    </location>
</feature>
<evidence type="ECO:0000313" key="3">
    <source>
        <dbReference type="Proteomes" id="UP000322814"/>
    </source>
</evidence>
<comment type="caution">
    <text evidence="2">The sequence shown here is derived from an EMBL/GenBank/DDBJ whole genome shotgun (WGS) entry which is preliminary data.</text>
</comment>
<proteinExistence type="predicted"/>
<feature type="signal peptide" evidence="1">
    <location>
        <begin position="1"/>
        <end position="20"/>
    </location>
</feature>
<reference evidence="2 3" key="1">
    <citation type="journal article" date="1992" name="Lakartidningen">
        <title>[Penicillin V and not amoxicillin is the first choice preparation in acute otitis].</title>
        <authorList>
            <person name="Kamme C."/>
            <person name="Lundgren K."/>
            <person name="Prellner K."/>
        </authorList>
    </citation>
    <scope>NUCLEOTIDE SEQUENCE [LARGE SCALE GENOMIC DNA]</scope>
    <source>
        <strain evidence="2 3">PC4580III</strain>
    </source>
</reference>
<evidence type="ECO:0008006" key="4">
    <source>
        <dbReference type="Google" id="ProtNLM"/>
    </source>
</evidence>
<gene>
    <name evidence="2" type="ORF">EPJ78_06520</name>
</gene>
<dbReference type="Proteomes" id="UP000322814">
    <property type="component" value="Unassembled WGS sequence"/>
</dbReference>